<organism evidence="1 2">
    <name type="scientific">Uliginosibacterium paludis</name>
    <dbReference type="NCBI Taxonomy" id="1615952"/>
    <lineage>
        <taxon>Bacteria</taxon>
        <taxon>Pseudomonadati</taxon>
        <taxon>Pseudomonadota</taxon>
        <taxon>Betaproteobacteria</taxon>
        <taxon>Rhodocyclales</taxon>
        <taxon>Zoogloeaceae</taxon>
        <taxon>Uliginosibacterium</taxon>
    </lineage>
</organism>
<sequence length="62" mass="7254">MSHFLSKADIDRRSLQLNHISPQYYRKRGYLLQDATALAALTLQRLQIEASHLKQTQKRESD</sequence>
<comment type="caution">
    <text evidence="1">The sequence shown here is derived from an EMBL/GenBank/DDBJ whole genome shotgun (WGS) entry which is preliminary data.</text>
</comment>
<name>A0ABV2CRW0_9RHOO</name>
<proteinExistence type="predicted"/>
<keyword evidence="2" id="KW-1185">Reference proteome</keyword>
<accession>A0ABV2CRW0</accession>
<evidence type="ECO:0000313" key="1">
    <source>
        <dbReference type="EMBL" id="MET1490649.1"/>
    </source>
</evidence>
<reference evidence="1 2" key="1">
    <citation type="submission" date="2024-07" db="EMBL/GenBank/DDBJ databases">
        <title>Uliginosibacterium paludis KCTC:42655.</title>
        <authorList>
            <person name="Kim M.K."/>
        </authorList>
    </citation>
    <scope>NUCLEOTIDE SEQUENCE [LARGE SCALE GENOMIC DNA]</scope>
    <source>
        <strain evidence="1 2">KCTC 42655</strain>
    </source>
</reference>
<dbReference type="RefSeq" id="WP_345927596.1">
    <property type="nucleotide sequence ID" value="NZ_JBDIVF010000004.1"/>
</dbReference>
<dbReference type="Proteomes" id="UP001548590">
    <property type="component" value="Unassembled WGS sequence"/>
</dbReference>
<protein>
    <submittedName>
        <fullName evidence="1">Uncharacterized protein</fullName>
    </submittedName>
</protein>
<dbReference type="EMBL" id="JBEWLZ010000006">
    <property type="protein sequence ID" value="MET1490649.1"/>
    <property type="molecule type" value="Genomic_DNA"/>
</dbReference>
<evidence type="ECO:0000313" key="2">
    <source>
        <dbReference type="Proteomes" id="UP001548590"/>
    </source>
</evidence>
<gene>
    <name evidence="1" type="ORF">ABVT11_12500</name>
</gene>